<comment type="subcellular location">
    <subcellularLocation>
        <location evidence="2">Mitochondrion</location>
    </subcellularLocation>
</comment>
<dbReference type="PRINTS" id="PR01001">
    <property type="entry name" value="FADG3PDH"/>
</dbReference>
<proteinExistence type="inferred from homology"/>
<evidence type="ECO:0000256" key="6">
    <source>
        <dbReference type="ARBA" id="ARBA00022630"/>
    </source>
</evidence>
<dbReference type="PROSITE" id="PS50222">
    <property type="entry name" value="EF_HAND_2"/>
    <property type="match status" value="1"/>
</dbReference>
<evidence type="ECO:0000256" key="5">
    <source>
        <dbReference type="ARBA" id="ARBA00013029"/>
    </source>
</evidence>
<dbReference type="OrthoDB" id="6019174at2759"/>
<evidence type="ECO:0000313" key="16">
    <source>
        <dbReference type="EnsemblMetazoa" id="XP_020899450.1"/>
    </source>
</evidence>
<dbReference type="SMART" id="SM00054">
    <property type="entry name" value="EFh"/>
    <property type="match status" value="2"/>
</dbReference>
<dbReference type="KEGG" id="epa:110238144"/>
<feature type="domain" description="EF-hand" evidence="15">
    <location>
        <begin position="619"/>
        <end position="654"/>
    </location>
</feature>
<dbReference type="InterPro" id="IPR011992">
    <property type="entry name" value="EF-hand-dom_pair"/>
</dbReference>
<evidence type="ECO:0000256" key="3">
    <source>
        <dbReference type="ARBA" id="ARBA00004745"/>
    </source>
</evidence>
<dbReference type="InterPro" id="IPR038299">
    <property type="entry name" value="DAO_C_sf"/>
</dbReference>
<dbReference type="PANTHER" id="PTHR11985:SF15">
    <property type="entry name" value="GLYCEROL-3-PHOSPHATE DEHYDROGENASE, MITOCHONDRIAL"/>
    <property type="match status" value="1"/>
</dbReference>
<name>A0A913X609_EXADI</name>
<keyword evidence="11" id="KW-0809">Transit peptide</keyword>
<evidence type="ECO:0000313" key="17">
    <source>
        <dbReference type="Proteomes" id="UP000887567"/>
    </source>
</evidence>
<keyword evidence="9" id="KW-0274">FAD</keyword>
<dbReference type="GeneID" id="110238144"/>
<dbReference type="EnsemblMetazoa" id="XM_021043791.1">
    <property type="protein sequence ID" value="XP_020899450.1"/>
    <property type="gene ID" value="LOC110238144"/>
</dbReference>
<dbReference type="GO" id="GO:0006072">
    <property type="term" value="P:glycerol-3-phosphate metabolic process"/>
    <property type="evidence" value="ECO:0007669"/>
    <property type="project" value="UniProtKB-UniRule"/>
</dbReference>
<evidence type="ECO:0000256" key="11">
    <source>
        <dbReference type="ARBA" id="ARBA00022946"/>
    </source>
</evidence>
<evidence type="ECO:0000259" key="15">
    <source>
        <dbReference type="PROSITE" id="PS50222"/>
    </source>
</evidence>
<dbReference type="InterPro" id="IPR006076">
    <property type="entry name" value="FAD-dep_OxRdtase"/>
</dbReference>
<keyword evidence="8" id="KW-0677">Repeat</keyword>
<evidence type="ECO:0000256" key="7">
    <source>
        <dbReference type="ARBA" id="ARBA00022723"/>
    </source>
</evidence>
<dbReference type="Pfam" id="PF01266">
    <property type="entry name" value="DAO"/>
    <property type="match status" value="1"/>
</dbReference>
<keyword evidence="6 14" id="KW-0285">Flavoprotein</keyword>
<accession>A0A913X609</accession>
<protein>
    <recommendedName>
        <fullName evidence="5 14">Glycerol-3-phosphate dehydrogenase</fullName>
        <ecNumber evidence="5 14">1.1.5.3</ecNumber>
    </recommendedName>
</protein>
<dbReference type="FunFam" id="3.30.9.10:FF:000001">
    <property type="entry name" value="Glycerol-3-phosphate dehydrogenase"/>
    <property type="match status" value="1"/>
</dbReference>
<dbReference type="RefSeq" id="XP_020899450.1">
    <property type="nucleotide sequence ID" value="XM_021043791.1"/>
</dbReference>
<organism evidence="16 17">
    <name type="scientific">Exaiptasia diaphana</name>
    <name type="common">Tropical sea anemone</name>
    <name type="synonym">Aiptasia pulchella</name>
    <dbReference type="NCBI Taxonomy" id="2652724"/>
    <lineage>
        <taxon>Eukaryota</taxon>
        <taxon>Metazoa</taxon>
        <taxon>Cnidaria</taxon>
        <taxon>Anthozoa</taxon>
        <taxon>Hexacorallia</taxon>
        <taxon>Actiniaria</taxon>
        <taxon>Aiptasiidae</taxon>
        <taxon>Exaiptasia</taxon>
    </lineage>
</organism>
<dbReference type="InterPro" id="IPR031656">
    <property type="entry name" value="DAO_C"/>
</dbReference>
<evidence type="ECO:0000256" key="8">
    <source>
        <dbReference type="ARBA" id="ARBA00022737"/>
    </source>
</evidence>
<dbReference type="CDD" id="cd00051">
    <property type="entry name" value="EFh"/>
    <property type="match status" value="1"/>
</dbReference>
<sequence length="720" mass="80337">MAYIRILGSVVALGCGYQYYRHCLDEKDQMAVVQAAEMAGRVGQTHVPLPKRFENIKKLKSTKEFDVLVIGGGATGSGVALDAVTRGLTTVIVERDDFSAGTSSRSTKLIHGGVRYLQKAITGLDREQYKLVKEALHERANLLAIAPHLSSPLPIMLPVYKWWQLPYFWAGIKMYDLVSGRQVVKSSYLVGKEKALELFPMLKKDKLCGAIIYYDGQHNDARMNLEIALTAVRHGATAVNHTEVLSLLKKSIVTDAHGAKEVVCGVHVRDTLSNEEYDIHAKCVVNATGPFTDSVRTMDKPDIPKISQASSGIHLVLPSYYSPKNMGLLDPATSDGRVIFFLPWEGRTIAGTTDTPSNVSFEPEAQEVEIQFVLSEIKHYLGDEVNVRRGDVLAAWSGIRPLVRDPKSKSTASIARNHVIDISESNLVTIAGGKWTTYRSMAQDTVDACIKTCKLEPVRDCQTDGLLLEGGQGFTPNFHIRLIQDFGLEEEVAINLAHNYGNKAPQVALLASLTGKRWPVVGQRLIPEFPYIEAEVRYAVREYACTAIDVLARRIRIAFLDVRAAKDAATRIVEIMAEELNWDKERQQKELHETYRFLGHMGLTVHNKVGKQDVNVTDKETDQYKEIFKHFDIDNSGSISFSNLRKILHDTGEAISDDQLRELIHEVSTKTQNSIELDEFLQVMTAHRKGIITHNRFAAIIDRHFEHLRQKGSVVDGKGV</sequence>
<evidence type="ECO:0000256" key="12">
    <source>
        <dbReference type="ARBA" id="ARBA00023002"/>
    </source>
</evidence>
<dbReference type="Gene3D" id="1.10.238.10">
    <property type="entry name" value="EF-hand"/>
    <property type="match status" value="1"/>
</dbReference>
<dbReference type="PROSITE" id="PS00977">
    <property type="entry name" value="FAD_G3PDH_1"/>
    <property type="match status" value="1"/>
</dbReference>
<evidence type="ECO:0000256" key="14">
    <source>
        <dbReference type="RuleBase" id="RU361217"/>
    </source>
</evidence>
<reference evidence="16" key="1">
    <citation type="submission" date="2022-11" db="UniProtKB">
        <authorList>
            <consortium name="EnsemblMetazoa"/>
        </authorList>
    </citation>
    <scope>IDENTIFICATION</scope>
</reference>
<comment type="cofactor">
    <cofactor evidence="1 14">
        <name>FAD</name>
        <dbReference type="ChEBI" id="CHEBI:57692"/>
    </cofactor>
</comment>
<dbReference type="SUPFAM" id="SSF51905">
    <property type="entry name" value="FAD/NAD(P)-binding domain"/>
    <property type="match status" value="1"/>
</dbReference>
<evidence type="ECO:0000256" key="2">
    <source>
        <dbReference type="ARBA" id="ARBA00004173"/>
    </source>
</evidence>
<comment type="pathway">
    <text evidence="3">Polyol metabolism; glycerol degradation.</text>
</comment>
<dbReference type="Pfam" id="PF13499">
    <property type="entry name" value="EF-hand_7"/>
    <property type="match status" value="1"/>
</dbReference>
<dbReference type="Gene3D" id="1.10.8.870">
    <property type="entry name" value="Alpha-glycerophosphate oxidase, cap domain"/>
    <property type="match status" value="1"/>
</dbReference>
<dbReference type="PROSITE" id="PS00978">
    <property type="entry name" value="FAD_G3PDH_2"/>
    <property type="match status" value="1"/>
</dbReference>
<dbReference type="SUPFAM" id="SSF47473">
    <property type="entry name" value="EF-hand"/>
    <property type="match status" value="1"/>
</dbReference>
<dbReference type="AlphaFoldDB" id="A0A913X609"/>
<evidence type="ECO:0000256" key="1">
    <source>
        <dbReference type="ARBA" id="ARBA00001974"/>
    </source>
</evidence>
<dbReference type="EC" id="1.1.5.3" evidence="5 14"/>
<keyword evidence="12 14" id="KW-0560">Oxidoreductase</keyword>
<evidence type="ECO:0000256" key="9">
    <source>
        <dbReference type="ARBA" id="ARBA00022827"/>
    </source>
</evidence>
<dbReference type="Gene3D" id="3.30.9.10">
    <property type="entry name" value="D-Amino Acid Oxidase, subunit A, domain 2"/>
    <property type="match status" value="1"/>
</dbReference>
<dbReference type="Proteomes" id="UP000887567">
    <property type="component" value="Unplaced"/>
</dbReference>
<dbReference type="InterPro" id="IPR002048">
    <property type="entry name" value="EF_hand_dom"/>
</dbReference>
<dbReference type="GO" id="GO:0005509">
    <property type="term" value="F:calcium ion binding"/>
    <property type="evidence" value="ECO:0007669"/>
    <property type="project" value="InterPro"/>
</dbReference>
<dbReference type="Gene3D" id="3.50.50.60">
    <property type="entry name" value="FAD/NAD(P)-binding domain"/>
    <property type="match status" value="1"/>
</dbReference>
<dbReference type="Pfam" id="PF16901">
    <property type="entry name" value="DAO_C"/>
    <property type="match status" value="1"/>
</dbReference>
<dbReference type="InterPro" id="IPR036188">
    <property type="entry name" value="FAD/NAD-bd_sf"/>
</dbReference>
<evidence type="ECO:0000256" key="4">
    <source>
        <dbReference type="ARBA" id="ARBA00007330"/>
    </source>
</evidence>
<dbReference type="PANTHER" id="PTHR11985">
    <property type="entry name" value="GLYCEROL-3-PHOSPHATE DEHYDROGENASE"/>
    <property type="match status" value="1"/>
</dbReference>
<dbReference type="GO" id="GO:0004368">
    <property type="term" value="F:glycerol-3-phosphate dehydrogenase (quinone) activity"/>
    <property type="evidence" value="ECO:0007669"/>
    <property type="project" value="UniProtKB-EC"/>
</dbReference>
<keyword evidence="17" id="KW-1185">Reference proteome</keyword>
<keyword evidence="10" id="KW-0106">Calcium</keyword>
<evidence type="ECO:0000256" key="13">
    <source>
        <dbReference type="ARBA" id="ARBA00023128"/>
    </source>
</evidence>
<comment type="similarity">
    <text evidence="4 14">Belongs to the FAD-dependent glycerol-3-phosphate dehydrogenase family.</text>
</comment>
<dbReference type="SUPFAM" id="SSF54373">
    <property type="entry name" value="FAD-linked reductases, C-terminal domain"/>
    <property type="match status" value="1"/>
</dbReference>
<comment type="catalytic activity">
    <reaction evidence="14">
        <text>a quinone + sn-glycerol 3-phosphate = dihydroxyacetone phosphate + a quinol</text>
        <dbReference type="Rhea" id="RHEA:18977"/>
        <dbReference type="ChEBI" id="CHEBI:24646"/>
        <dbReference type="ChEBI" id="CHEBI:57597"/>
        <dbReference type="ChEBI" id="CHEBI:57642"/>
        <dbReference type="ChEBI" id="CHEBI:132124"/>
        <dbReference type="EC" id="1.1.5.3"/>
    </reaction>
</comment>
<dbReference type="FunFam" id="1.10.8.870:FF:000001">
    <property type="entry name" value="Glycerol-3-phosphate dehydrogenase"/>
    <property type="match status" value="1"/>
</dbReference>
<evidence type="ECO:0000256" key="10">
    <source>
        <dbReference type="ARBA" id="ARBA00022837"/>
    </source>
</evidence>
<dbReference type="GO" id="GO:0005739">
    <property type="term" value="C:mitochondrion"/>
    <property type="evidence" value="ECO:0007669"/>
    <property type="project" value="UniProtKB-SubCell"/>
</dbReference>
<keyword evidence="13" id="KW-0496">Mitochondrion</keyword>
<dbReference type="InterPro" id="IPR000447">
    <property type="entry name" value="G3P_DH_FAD-dep"/>
</dbReference>
<keyword evidence="7" id="KW-0479">Metal-binding</keyword>
<dbReference type="OMA" id="PHIVKPM"/>